<dbReference type="AlphaFoldDB" id="A0A1D1VU57"/>
<comment type="caution">
    <text evidence="1">The sequence shown here is derived from an EMBL/GenBank/DDBJ whole genome shotgun (WGS) entry which is preliminary data.</text>
</comment>
<name>A0A1D1VU57_RAMVA</name>
<proteinExistence type="predicted"/>
<accession>A0A1D1VU57</accession>
<evidence type="ECO:0000313" key="2">
    <source>
        <dbReference type="Proteomes" id="UP000186922"/>
    </source>
</evidence>
<keyword evidence="2" id="KW-1185">Reference proteome</keyword>
<reference evidence="1 2" key="1">
    <citation type="journal article" date="2016" name="Nat. Commun.">
        <title>Extremotolerant tardigrade genome and improved radiotolerance of human cultured cells by tardigrade-unique protein.</title>
        <authorList>
            <person name="Hashimoto T."/>
            <person name="Horikawa D.D."/>
            <person name="Saito Y."/>
            <person name="Kuwahara H."/>
            <person name="Kozuka-Hata H."/>
            <person name="Shin-I T."/>
            <person name="Minakuchi Y."/>
            <person name="Ohishi K."/>
            <person name="Motoyama A."/>
            <person name="Aizu T."/>
            <person name="Enomoto A."/>
            <person name="Kondo K."/>
            <person name="Tanaka S."/>
            <person name="Hara Y."/>
            <person name="Koshikawa S."/>
            <person name="Sagara H."/>
            <person name="Miura T."/>
            <person name="Yokobori S."/>
            <person name="Miyagawa K."/>
            <person name="Suzuki Y."/>
            <person name="Kubo T."/>
            <person name="Oyama M."/>
            <person name="Kohara Y."/>
            <person name="Fujiyama A."/>
            <person name="Arakawa K."/>
            <person name="Katayama T."/>
            <person name="Toyoda A."/>
            <person name="Kunieda T."/>
        </authorList>
    </citation>
    <scope>NUCLEOTIDE SEQUENCE [LARGE SCALE GENOMIC DNA]</scope>
    <source>
        <strain evidence="1 2">YOKOZUNA-1</strain>
    </source>
</reference>
<gene>
    <name evidence="1" type="primary">RvY_14135-1</name>
    <name evidence="1" type="synonym">RvY_14135.1</name>
    <name evidence="1" type="ORF">RvY_14135</name>
</gene>
<evidence type="ECO:0000313" key="1">
    <source>
        <dbReference type="EMBL" id="GAV03753.1"/>
    </source>
</evidence>
<protein>
    <submittedName>
        <fullName evidence="1">Uncharacterized protein</fullName>
    </submittedName>
</protein>
<dbReference type="Proteomes" id="UP000186922">
    <property type="component" value="Unassembled WGS sequence"/>
</dbReference>
<dbReference type="EMBL" id="BDGG01000010">
    <property type="protein sequence ID" value="GAV03753.1"/>
    <property type="molecule type" value="Genomic_DNA"/>
</dbReference>
<sequence length="58" mass="6161">MSGCELLPCNILVRFRGTGGRLIRQAITSASVSPTDCEPPLVASATPIDAFRQSRTAK</sequence>
<organism evidence="1 2">
    <name type="scientific">Ramazzottius varieornatus</name>
    <name type="common">Water bear</name>
    <name type="synonym">Tardigrade</name>
    <dbReference type="NCBI Taxonomy" id="947166"/>
    <lineage>
        <taxon>Eukaryota</taxon>
        <taxon>Metazoa</taxon>
        <taxon>Ecdysozoa</taxon>
        <taxon>Tardigrada</taxon>
        <taxon>Eutardigrada</taxon>
        <taxon>Parachela</taxon>
        <taxon>Hypsibioidea</taxon>
        <taxon>Ramazzottiidae</taxon>
        <taxon>Ramazzottius</taxon>
    </lineage>
</organism>